<keyword evidence="2" id="KW-0808">Transferase</keyword>
<organism evidence="2 3">
    <name type="scientific">Puccinia sorghi</name>
    <dbReference type="NCBI Taxonomy" id="27349"/>
    <lineage>
        <taxon>Eukaryota</taxon>
        <taxon>Fungi</taxon>
        <taxon>Dikarya</taxon>
        <taxon>Basidiomycota</taxon>
        <taxon>Pucciniomycotina</taxon>
        <taxon>Pucciniomycetes</taxon>
        <taxon>Pucciniales</taxon>
        <taxon>Pucciniaceae</taxon>
        <taxon>Puccinia</taxon>
    </lineage>
</organism>
<evidence type="ECO:0000313" key="2">
    <source>
        <dbReference type="EMBL" id="KNZ45042.1"/>
    </source>
</evidence>
<dbReference type="EMBL" id="LAVV01014093">
    <property type="protein sequence ID" value="KNZ45042.1"/>
    <property type="molecule type" value="Genomic_DNA"/>
</dbReference>
<dbReference type="GO" id="GO:0003964">
    <property type="term" value="F:RNA-directed DNA polymerase activity"/>
    <property type="evidence" value="ECO:0007669"/>
    <property type="project" value="UniProtKB-KW"/>
</dbReference>
<dbReference type="AlphaFoldDB" id="A0A0L6U9S6"/>
<keyword evidence="3" id="KW-1185">Reference proteome</keyword>
<gene>
    <name evidence="2" type="ORF">VP01_853g1</name>
</gene>
<dbReference type="SUPFAM" id="SSF56672">
    <property type="entry name" value="DNA/RNA polymerases"/>
    <property type="match status" value="1"/>
</dbReference>
<dbReference type="Proteomes" id="UP000037035">
    <property type="component" value="Unassembled WGS sequence"/>
</dbReference>
<protein>
    <submittedName>
        <fullName evidence="2">Reverse transcriptase</fullName>
    </submittedName>
</protein>
<keyword evidence="2" id="KW-0548">Nucleotidyltransferase</keyword>
<dbReference type="VEuPathDB" id="FungiDB:VP01_853g1"/>
<keyword evidence="2" id="KW-0695">RNA-directed DNA polymerase</keyword>
<dbReference type="InterPro" id="IPR013103">
    <property type="entry name" value="RVT_2"/>
</dbReference>
<dbReference type="OrthoDB" id="3054497at2759"/>
<feature type="domain" description="Reverse transcriptase Ty1/copia-type" evidence="1">
    <location>
        <begin position="72"/>
        <end position="159"/>
    </location>
</feature>
<dbReference type="Pfam" id="PF07727">
    <property type="entry name" value="RVT_2"/>
    <property type="match status" value="1"/>
</dbReference>
<evidence type="ECO:0000259" key="1">
    <source>
        <dbReference type="Pfam" id="PF07727"/>
    </source>
</evidence>
<name>A0A0L6U9S6_9BASI</name>
<reference evidence="2 3" key="1">
    <citation type="submission" date="2015-08" db="EMBL/GenBank/DDBJ databases">
        <title>Next Generation Sequencing and Analysis of the Genome of Puccinia sorghi L Schw, the Causal Agent of Maize Common Rust.</title>
        <authorList>
            <person name="Rochi L."/>
            <person name="Burguener G."/>
            <person name="Darino M."/>
            <person name="Turjanski A."/>
            <person name="Kreff E."/>
            <person name="Dieguez M.J."/>
            <person name="Sacco F."/>
        </authorList>
    </citation>
    <scope>NUCLEOTIDE SEQUENCE [LARGE SCALE GENOMIC DNA]</scope>
    <source>
        <strain evidence="2 3">RO10H11247</strain>
    </source>
</reference>
<dbReference type="InterPro" id="IPR043502">
    <property type="entry name" value="DNA/RNA_pol_sf"/>
</dbReference>
<accession>A0A0L6U9S6</accession>
<proteinExistence type="predicted"/>
<comment type="caution">
    <text evidence="2">The sequence shown here is derived from an EMBL/GenBank/DDBJ whole genome shotgun (WGS) entry which is preliminary data.</text>
</comment>
<sequence>MLKSCDPAPENTAQSTRVLRDRSTLKPPVQFGFHHYYEPNTFESAIRCADEKFWKEAIEKEVLSIENHKVWFNVQGAFLHAPLTEDVYIKTPKGVNRNAPYLKLKKALYGLKQSPKNWYKTLASWLESVGFHESNCDPYLYLGDDGVSCLFFHVDDLVLA</sequence>
<evidence type="ECO:0000313" key="3">
    <source>
        <dbReference type="Proteomes" id="UP000037035"/>
    </source>
</evidence>